<sequence>MELMSSVLFCTLAVLMPQALGNLDVQTLYDNAFNNSTFIKSLLQKNTVFDLIKVSSKSKLSDVQNLFEGPICKSCYNCMERAIKSHSMLNMQIQGNHQNPLDLKDDKIRDKRNAIAVNTQSNLDKKSKKIKYKKNKSVSIIKYNNNDKVYALKVKETNTKFDVQNANNSITTCQVYSIQKHFPCESPDADLILTATKRKINKNNKKERNKRQKNVSNKKTTVIAPTFRKRQIDSSQLPEQIMPSIEEMY</sequence>
<dbReference type="OrthoDB" id="6915558at2759"/>
<keyword evidence="1" id="KW-0732">Signal</keyword>
<feature type="chain" id="PRO_5035464793" evidence="1">
    <location>
        <begin position="22"/>
        <end position="249"/>
    </location>
</feature>
<dbReference type="EMBL" id="OV170232">
    <property type="protein sequence ID" value="CAH0718258.1"/>
    <property type="molecule type" value="Genomic_DNA"/>
</dbReference>
<name>A0A8J9V940_9NEOP</name>
<accession>A0A8J9V940</accession>
<evidence type="ECO:0000256" key="1">
    <source>
        <dbReference type="SAM" id="SignalP"/>
    </source>
</evidence>
<protein>
    <submittedName>
        <fullName evidence="2">Uncharacterized protein</fullName>
    </submittedName>
</protein>
<dbReference type="AlphaFoldDB" id="A0A8J9V940"/>
<evidence type="ECO:0000313" key="2">
    <source>
        <dbReference type="EMBL" id="CAH0718258.1"/>
    </source>
</evidence>
<proteinExistence type="predicted"/>
<gene>
    <name evidence="2" type="ORF">BINO364_LOCUS4775</name>
</gene>
<keyword evidence="3" id="KW-1185">Reference proteome</keyword>
<organism evidence="2 3">
    <name type="scientific">Brenthis ino</name>
    <name type="common">lesser marbled fritillary</name>
    <dbReference type="NCBI Taxonomy" id="405034"/>
    <lineage>
        <taxon>Eukaryota</taxon>
        <taxon>Metazoa</taxon>
        <taxon>Ecdysozoa</taxon>
        <taxon>Arthropoda</taxon>
        <taxon>Hexapoda</taxon>
        <taxon>Insecta</taxon>
        <taxon>Pterygota</taxon>
        <taxon>Neoptera</taxon>
        <taxon>Endopterygota</taxon>
        <taxon>Lepidoptera</taxon>
        <taxon>Glossata</taxon>
        <taxon>Ditrysia</taxon>
        <taxon>Papilionoidea</taxon>
        <taxon>Nymphalidae</taxon>
        <taxon>Heliconiinae</taxon>
        <taxon>Argynnini</taxon>
        <taxon>Brenthis</taxon>
    </lineage>
</organism>
<feature type="non-terminal residue" evidence="2">
    <location>
        <position position="249"/>
    </location>
</feature>
<evidence type="ECO:0000313" key="3">
    <source>
        <dbReference type="Proteomes" id="UP000838878"/>
    </source>
</evidence>
<feature type="signal peptide" evidence="1">
    <location>
        <begin position="1"/>
        <end position="21"/>
    </location>
</feature>
<reference evidence="2" key="1">
    <citation type="submission" date="2021-12" db="EMBL/GenBank/DDBJ databases">
        <authorList>
            <person name="Martin H S."/>
        </authorList>
    </citation>
    <scope>NUCLEOTIDE SEQUENCE</scope>
</reference>
<dbReference type="Proteomes" id="UP000838878">
    <property type="component" value="Chromosome 12"/>
</dbReference>